<dbReference type="EMBL" id="JASPKY010000946">
    <property type="protein sequence ID" value="KAK9680005.1"/>
    <property type="molecule type" value="Genomic_DNA"/>
</dbReference>
<dbReference type="AlphaFoldDB" id="A0AAW1HTX5"/>
<comment type="caution">
    <text evidence="1">The sequence shown here is derived from an EMBL/GenBank/DDBJ whole genome shotgun (WGS) entry which is preliminary data.</text>
</comment>
<evidence type="ECO:0000313" key="1">
    <source>
        <dbReference type="EMBL" id="KAK9680005.1"/>
    </source>
</evidence>
<name>A0AAW1HTX5_POPJA</name>
<accession>A0AAW1HTX5</accession>
<gene>
    <name evidence="1" type="ORF">QE152_g39498</name>
</gene>
<reference evidence="1 2" key="1">
    <citation type="journal article" date="2024" name="BMC Genomics">
        <title>De novo assembly and annotation of Popillia japonica's genome with initial clues to its potential as an invasive pest.</title>
        <authorList>
            <person name="Cucini C."/>
            <person name="Boschi S."/>
            <person name="Funari R."/>
            <person name="Cardaioli E."/>
            <person name="Iannotti N."/>
            <person name="Marturano G."/>
            <person name="Paoli F."/>
            <person name="Bruttini M."/>
            <person name="Carapelli A."/>
            <person name="Frati F."/>
            <person name="Nardi F."/>
        </authorList>
    </citation>
    <scope>NUCLEOTIDE SEQUENCE [LARGE SCALE GENOMIC DNA]</scope>
    <source>
        <strain evidence="1">DMR45628</strain>
    </source>
</reference>
<evidence type="ECO:0000313" key="2">
    <source>
        <dbReference type="Proteomes" id="UP001458880"/>
    </source>
</evidence>
<sequence length="132" mass="14599">MRQRILTESQFSSELPSKATGTSLNRLPYPLHTFQRILTESQFSSELPSKATGTSLNRLPYPLHTFSGVPSKATGTSLNRLPYPLHTFSGVRGDRAGPGDFVVMRLSLVMRKPFVRSAATHLRMVLRLGISA</sequence>
<organism evidence="1 2">
    <name type="scientific">Popillia japonica</name>
    <name type="common">Japanese beetle</name>
    <dbReference type="NCBI Taxonomy" id="7064"/>
    <lineage>
        <taxon>Eukaryota</taxon>
        <taxon>Metazoa</taxon>
        <taxon>Ecdysozoa</taxon>
        <taxon>Arthropoda</taxon>
        <taxon>Hexapoda</taxon>
        <taxon>Insecta</taxon>
        <taxon>Pterygota</taxon>
        <taxon>Neoptera</taxon>
        <taxon>Endopterygota</taxon>
        <taxon>Coleoptera</taxon>
        <taxon>Polyphaga</taxon>
        <taxon>Scarabaeiformia</taxon>
        <taxon>Scarabaeidae</taxon>
        <taxon>Rutelinae</taxon>
        <taxon>Popillia</taxon>
    </lineage>
</organism>
<keyword evidence="2" id="KW-1185">Reference proteome</keyword>
<protein>
    <submittedName>
        <fullName evidence="1">Uncharacterized protein</fullName>
    </submittedName>
</protein>
<dbReference type="Proteomes" id="UP001458880">
    <property type="component" value="Unassembled WGS sequence"/>
</dbReference>
<proteinExistence type="predicted"/>